<dbReference type="Pfam" id="PF10551">
    <property type="entry name" value="MULE"/>
    <property type="match status" value="1"/>
</dbReference>
<organism evidence="2 3">
    <name type="scientific">Wolfiporia cocos (strain MD-104)</name>
    <name type="common">Brown rot fungus</name>
    <dbReference type="NCBI Taxonomy" id="742152"/>
    <lineage>
        <taxon>Eukaryota</taxon>
        <taxon>Fungi</taxon>
        <taxon>Dikarya</taxon>
        <taxon>Basidiomycota</taxon>
        <taxon>Agaricomycotina</taxon>
        <taxon>Agaricomycetes</taxon>
        <taxon>Polyporales</taxon>
        <taxon>Phaeolaceae</taxon>
        <taxon>Wolfiporia</taxon>
    </lineage>
</organism>
<dbReference type="STRING" id="742152.A0A2H3JDE2"/>
<proteinExistence type="predicted"/>
<dbReference type="OMA" id="NACHEEL"/>
<dbReference type="Proteomes" id="UP000218811">
    <property type="component" value="Unassembled WGS sequence"/>
</dbReference>
<dbReference type="OrthoDB" id="2437251at2759"/>
<dbReference type="InterPro" id="IPR018289">
    <property type="entry name" value="MULE_transposase_dom"/>
</dbReference>
<protein>
    <recommendedName>
        <fullName evidence="1">MULE transposase domain-containing protein</fullName>
    </recommendedName>
</protein>
<reference evidence="2 3" key="1">
    <citation type="journal article" date="2012" name="Science">
        <title>The Paleozoic origin of enzymatic lignin decomposition reconstructed from 31 fungal genomes.</title>
        <authorList>
            <person name="Floudas D."/>
            <person name="Binder M."/>
            <person name="Riley R."/>
            <person name="Barry K."/>
            <person name="Blanchette R.A."/>
            <person name="Henrissat B."/>
            <person name="Martinez A.T."/>
            <person name="Otillar R."/>
            <person name="Spatafora J.W."/>
            <person name="Yadav J.S."/>
            <person name="Aerts A."/>
            <person name="Benoit I."/>
            <person name="Boyd A."/>
            <person name="Carlson A."/>
            <person name="Copeland A."/>
            <person name="Coutinho P.M."/>
            <person name="de Vries R.P."/>
            <person name="Ferreira P."/>
            <person name="Findley K."/>
            <person name="Foster B."/>
            <person name="Gaskell J."/>
            <person name="Glotzer D."/>
            <person name="Gorecki P."/>
            <person name="Heitman J."/>
            <person name="Hesse C."/>
            <person name="Hori C."/>
            <person name="Igarashi K."/>
            <person name="Jurgens J.A."/>
            <person name="Kallen N."/>
            <person name="Kersten P."/>
            <person name="Kohler A."/>
            <person name="Kuees U."/>
            <person name="Kumar T.K.A."/>
            <person name="Kuo A."/>
            <person name="LaButti K."/>
            <person name="Larrondo L.F."/>
            <person name="Lindquist E."/>
            <person name="Ling A."/>
            <person name="Lombard V."/>
            <person name="Lucas S."/>
            <person name="Lundell T."/>
            <person name="Martin R."/>
            <person name="McLaughlin D.J."/>
            <person name="Morgenstern I."/>
            <person name="Morin E."/>
            <person name="Murat C."/>
            <person name="Nagy L.G."/>
            <person name="Nolan M."/>
            <person name="Ohm R.A."/>
            <person name="Patyshakuliyeva A."/>
            <person name="Rokas A."/>
            <person name="Ruiz-Duenas F.J."/>
            <person name="Sabat G."/>
            <person name="Salamov A."/>
            <person name="Samejima M."/>
            <person name="Schmutz J."/>
            <person name="Slot J.C."/>
            <person name="St John F."/>
            <person name="Stenlid J."/>
            <person name="Sun H."/>
            <person name="Sun S."/>
            <person name="Syed K."/>
            <person name="Tsang A."/>
            <person name="Wiebenga A."/>
            <person name="Young D."/>
            <person name="Pisabarro A."/>
            <person name="Eastwood D.C."/>
            <person name="Martin F."/>
            <person name="Cullen D."/>
            <person name="Grigoriev I.V."/>
            <person name="Hibbett D.S."/>
        </authorList>
    </citation>
    <scope>NUCLEOTIDE SEQUENCE [LARGE SCALE GENOMIC DNA]</scope>
    <source>
        <strain evidence="2 3">MD-104</strain>
    </source>
</reference>
<evidence type="ECO:0000259" key="1">
    <source>
        <dbReference type="Pfam" id="PF10551"/>
    </source>
</evidence>
<dbReference type="AlphaFoldDB" id="A0A2H3JDE2"/>
<keyword evidence="3" id="KW-1185">Reference proteome</keyword>
<evidence type="ECO:0000313" key="2">
    <source>
        <dbReference type="EMBL" id="PCH39585.1"/>
    </source>
</evidence>
<gene>
    <name evidence="2" type="ORF">WOLCODRAFT_110923</name>
</gene>
<dbReference type="EMBL" id="KB468020">
    <property type="protein sequence ID" value="PCH39585.1"/>
    <property type="molecule type" value="Genomic_DNA"/>
</dbReference>
<name>A0A2H3JDE2_WOLCO</name>
<evidence type="ECO:0000313" key="3">
    <source>
        <dbReference type="Proteomes" id="UP000218811"/>
    </source>
</evidence>
<sequence>MARFSCDGWLHITVPRHSHEMLVSMKHTVKHIGYVNIDLPQQWKSYIRAHARTQTPGEAFQIWRHILRTELAGQMASEVNLPFRSKAVYYYWHVVSKESWKLADDPVESVQKFIQENGDECNIALLDVQAEPNTQVVAFQVTNFVREWASNTQELAMDSTWNTNGTNFELFGAVADVHGSGIPLAFLLISTSKKADRGAKQAVLERFLSELRNLGVNPEYTLLDKDWSEINAMRSTWPQAKHQLCFWHGLRAIKQRLVKNKETPAFYDVDEARREFSYINANFVPYLQQTGSKVCFVSALLSGTHFSLIYILLATCPS</sequence>
<accession>A0A2H3JDE2</accession>
<feature type="domain" description="MULE transposase" evidence="1">
    <location>
        <begin position="156"/>
        <end position="248"/>
    </location>
</feature>